<feature type="signal peptide" evidence="1">
    <location>
        <begin position="1"/>
        <end position="25"/>
    </location>
</feature>
<dbReference type="AlphaFoldDB" id="A0AAN6X3R0"/>
<accession>A0AAN6X3R0</accession>
<sequence>MKRYPVPSSLLEILSIWDFWIITAACSVRSPNPQPPGHSHSPYPCNIRESSLAAPSCQLFFTNFCDLSHYVRPTEREWSLRPTSGTPLL</sequence>
<name>A0AAN6X3R0_9PEZI</name>
<evidence type="ECO:0000313" key="2">
    <source>
        <dbReference type="EMBL" id="KAK4193518.1"/>
    </source>
</evidence>
<keyword evidence="3" id="KW-1185">Reference proteome</keyword>
<evidence type="ECO:0008006" key="4">
    <source>
        <dbReference type="Google" id="ProtNLM"/>
    </source>
</evidence>
<evidence type="ECO:0000256" key="1">
    <source>
        <dbReference type="SAM" id="SignalP"/>
    </source>
</evidence>
<organism evidence="2 3">
    <name type="scientific">Podospora australis</name>
    <dbReference type="NCBI Taxonomy" id="1536484"/>
    <lineage>
        <taxon>Eukaryota</taxon>
        <taxon>Fungi</taxon>
        <taxon>Dikarya</taxon>
        <taxon>Ascomycota</taxon>
        <taxon>Pezizomycotina</taxon>
        <taxon>Sordariomycetes</taxon>
        <taxon>Sordariomycetidae</taxon>
        <taxon>Sordariales</taxon>
        <taxon>Podosporaceae</taxon>
        <taxon>Podospora</taxon>
    </lineage>
</organism>
<dbReference type="EMBL" id="MU864351">
    <property type="protein sequence ID" value="KAK4193518.1"/>
    <property type="molecule type" value="Genomic_DNA"/>
</dbReference>
<gene>
    <name evidence="2" type="ORF">QBC35DRAFT_481858</name>
</gene>
<reference evidence="2" key="1">
    <citation type="journal article" date="2023" name="Mol. Phylogenet. Evol.">
        <title>Genome-scale phylogeny and comparative genomics of the fungal order Sordariales.</title>
        <authorList>
            <person name="Hensen N."/>
            <person name="Bonometti L."/>
            <person name="Westerberg I."/>
            <person name="Brannstrom I.O."/>
            <person name="Guillou S."/>
            <person name="Cros-Aarteil S."/>
            <person name="Calhoun S."/>
            <person name="Haridas S."/>
            <person name="Kuo A."/>
            <person name="Mondo S."/>
            <person name="Pangilinan J."/>
            <person name="Riley R."/>
            <person name="LaButti K."/>
            <person name="Andreopoulos B."/>
            <person name="Lipzen A."/>
            <person name="Chen C."/>
            <person name="Yan M."/>
            <person name="Daum C."/>
            <person name="Ng V."/>
            <person name="Clum A."/>
            <person name="Steindorff A."/>
            <person name="Ohm R.A."/>
            <person name="Martin F."/>
            <person name="Silar P."/>
            <person name="Natvig D.O."/>
            <person name="Lalanne C."/>
            <person name="Gautier V."/>
            <person name="Ament-Velasquez S.L."/>
            <person name="Kruys A."/>
            <person name="Hutchinson M.I."/>
            <person name="Powell A.J."/>
            <person name="Barry K."/>
            <person name="Miller A.N."/>
            <person name="Grigoriev I.V."/>
            <person name="Debuchy R."/>
            <person name="Gladieux P."/>
            <person name="Hiltunen Thoren M."/>
            <person name="Johannesson H."/>
        </authorList>
    </citation>
    <scope>NUCLEOTIDE SEQUENCE</scope>
    <source>
        <strain evidence="2">PSN309</strain>
    </source>
</reference>
<reference evidence="2" key="2">
    <citation type="submission" date="2023-05" db="EMBL/GenBank/DDBJ databases">
        <authorList>
            <consortium name="Lawrence Berkeley National Laboratory"/>
            <person name="Steindorff A."/>
            <person name="Hensen N."/>
            <person name="Bonometti L."/>
            <person name="Westerberg I."/>
            <person name="Brannstrom I.O."/>
            <person name="Guillou S."/>
            <person name="Cros-Aarteil S."/>
            <person name="Calhoun S."/>
            <person name="Haridas S."/>
            <person name="Kuo A."/>
            <person name="Mondo S."/>
            <person name="Pangilinan J."/>
            <person name="Riley R."/>
            <person name="Labutti K."/>
            <person name="Andreopoulos B."/>
            <person name="Lipzen A."/>
            <person name="Chen C."/>
            <person name="Yanf M."/>
            <person name="Daum C."/>
            <person name="Ng V."/>
            <person name="Clum A."/>
            <person name="Ohm R."/>
            <person name="Martin F."/>
            <person name="Silar P."/>
            <person name="Natvig D."/>
            <person name="Lalanne C."/>
            <person name="Gautier V."/>
            <person name="Ament-Velasquez S.L."/>
            <person name="Kruys A."/>
            <person name="Hutchinson M.I."/>
            <person name="Powell A.J."/>
            <person name="Barry K."/>
            <person name="Miller A.N."/>
            <person name="Grigoriev I.V."/>
            <person name="Debuchy R."/>
            <person name="Gladieux P."/>
            <person name="Thoren M.H."/>
            <person name="Johannesson H."/>
        </authorList>
    </citation>
    <scope>NUCLEOTIDE SEQUENCE</scope>
    <source>
        <strain evidence="2">PSN309</strain>
    </source>
</reference>
<proteinExistence type="predicted"/>
<comment type="caution">
    <text evidence="2">The sequence shown here is derived from an EMBL/GenBank/DDBJ whole genome shotgun (WGS) entry which is preliminary data.</text>
</comment>
<protein>
    <recommendedName>
        <fullName evidence="4">Secreted protein</fullName>
    </recommendedName>
</protein>
<dbReference type="Proteomes" id="UP001302126">
    <property type="component" value="Unassembled WGS sequence"/>
</dbReference>
<evidence type="ECO:0000313" key="3">
    <source>
        <dbReference type="Proteomes" id="UP001302126"/>
    </source>
</evidence>
<keyword evidence="1" id="KW-0732">Signal</keyword>
<feature type="chain" id="PRO_5042883108" description="Secreted protein" evidence="1">
    <location>
        <begin position="26"/>
        <end position="89"/>
    </location>
</feature>